<evidence type="ECO:0000259" key="7">
    <source>
        <dbReference type="PROSITE" id="PS51747"/>
    </source>
</evidence>
<feature type="binding site" evidence="6">
    <location>
        <position position="90"/>
    </location>
    <ligand>
        <name>Zn(2+)</name>
        <dbReference type="ChEBI" id="CHEBI:29105"/>
        <note>catalytic</note>
    </ligand>
</feature>
<dbReference type="GO" id="GO:0008270">
    <property type="term" value="F:zinc ion binding"/>
    <property type="evidence" value="ECO:0007669"/>
    <property type="project" value="UniProtKB-UniRule"/>
</dbReference>
<dbReference type="GO" id="GO:0002100">
    <property type="term" value="P:tRNA wobble adenosine to inosine editing"/>
    <property type="evidence" value="ECO:0007669"/>
    <property type="project" value="UniProtKB-UniRule"/>
</dbReference>
<dbReference type="CDD" id="cd01285">
    <property type="entry name" value="nucleoside_deaminase"/>
    <property type="match status" value="1"/>
</dbReference>
<comment type="function">
    <text evidence="6">Catalyzes the deamination of adenosine to inosine at the wobble position 34 of tRNA(Arg2).</text>
</comment>
<dbReference type="InterPro" id="IPR028883">
    <property type="entry name" value="tRNA_aden_deaminase"/>
</dbReference>
<dbReference type="InterPro" id="IPR002125">
    <property type="entry name" value="CMP_dCMP_dom"/>
</dbReference>
<dbReference type="AlphaFoldDB" id="A0A1W2GJJ7"/>
<dbReference type="EMBL" id="FWYF01000003">
    <property type="protein sequence ID" value="SMD36827.1"/>
    <property type="molecule type" value="Genomic_DNA"/>
</dbReference>
<dbReference type="SUPFAM" id="SSF53927">
    <property type="entry name" value="Cytidine deaminase-like"/>
    <property type="match status" value="1"/>
</dbReference>
<name>A0A1W2GJJ7_REIFA</name>
<feature type="binding site" evidence="6">
    <location>
        <position position="57"/>
    </location>
    <ligand>
        <name>Zn(2+)</name>
        <dbReference type="ChEBI" id="CHEBI:29105"/>
        <note>catalytic</note>
    </ligand>
</feature>
<dbReference type="Pfam" id="PF00383">
    <property type="entry name" value="dCMP_cyt_deam_1"/>
    <property type="match status" value="1"/>
</dbReference>
<dbReference type="PANTHER" id="PTHR11079:SF202">
    <property type="entry name" value="TRNA-SPECIFIC ADENOSINE DEAMINASE"/>
    <property type="match status" value="1"/>
</dbReference>
<feature type="active site" description="Proton donor" evidence="6">
    <location>
        <position position="59"/>
    </location>
</feature>
<evidence type="ECO:0000313" key="8">
    <source>
        <dbReference type="EMBL" id="SMD36827.1"/>
    </source>
</evidence>
<evidence type="ECO:0000256" key="6">
    <source>
        <dbReference type="HAMAP-Rule" id="MF_00972"/>
    </source>
</evidence>
<keyword evidence="1 6" id="KW-0819">tRNA processing</keyword>
<dbReference type="PANTHER" id="PTHR11079">
    <property type="entry name" value="CYTOSINE DEAMINASE FAMILY MEMBER"/>
    <property type="match status" value="1"/>
</dbReference>
<keyword evidence="9" id="KW-1185">Reference proteome</keyword>
<gene>
    <name evidence="6" type="primary">tadA</name>
    <name evidence="8" type="ORF">SAMN04488029_3089</name>
</gene>
<keyword evidence="3 6" id="KW-0378">Hydrolase</keyword>
<feature type="binding site" evidence="6">
    <location>
        <position position="87"/>
    </location>
    <ligand>
        <name>Zn(2+)</name>
        <dbReference type="ChEBI" id="CHEBI:29105"/>
        <note>catalytic</note>
    </ligand>
</feature>
<comment type="cofactor">
    <cofactor evidence="6">
        <name>Zn(2+)</name>
        <dbReference type="ChEBI" id="CHEBI:29105"/>
    </cofactor>
    <text evidence="6">Binds 1 zinc ion per subunit.</text>
</comment>
<accession>A0A1W2GJJ7</accession>
<evidence type="ECO:0000256" key="3">
    <source>
        <dbReference type="ARBA" id="ARBA00022801"/>
    </source>
</evidence>
<reference evidence="8 9" key="1">
    <citation type="submission" date="2017-04" db="EMBL/GenBank/DDBJ databases">
        <authorList>
            <person name="Afonso C.L."/>
            <person name="Miller P.J."/>
            <person name="Scott M.A."/>
            <person name="Spackman E."/>
            <person name="Goraichik I."/>
            <person name="Dimitrov K.M."/>
            <person name="Suarez D.L."/>
            <person name="Swayne D.E."/>
        </authorList>
    </citation>
    <scope>NUCLEOTIDE SEQUENCE [LARGE SCALE GENOMIC DNA]</scope>
    <source>
        <strain evidence="8 9">DSM 26133</strain>
    </source>
</reference>
<proteinExistence type="inferred from homology"/>
<evidence type="ECO:0000313" key="9">
    <source>
        <dbReference type="Proteomes" id="UP000192472"/>
    </source>
</evidence>
<dbReference type="InterPro" id="IPR016193">
    <property type="entry name" value="Cytidine_deaminase-like"/>
</dbReference>
<dbReference type="HAMAP" id="MF_00972">
    <property type="entry name" value="tRNA_aden_deaminase"/>
    <property type="match status" value="1"/>
</dbReference>
<sequence>MIPGLHSDEAFMKEALKQAQYAFEENEVPVGAVVVCENKIISRAYNQVEKLNDVTAHAEILAITAAENYLGTKYLAGCKLYVTLEPCAMCAGATYWSQLDEIIFGASDDKRGYSKMAPNATHPKAIVTPGILANECRELITNFFKQMRG</sequence>
<evidence type="ECO:0000256" key="4">
    <source>
        <dbReference type="ARBA" id="ARBA00022833"/>
    </source>
</evidence>
<dbReference type="GO" id="GO:0052717">
    <property type="term" value="F:tRNA-specific adenosine-34 deaminase activity"/>
    <property type="evidence" value="ECO:0007669"/>
    <property type="project" value="UniProtKB-UniRule"/>
</dbReference>
<dbReference type="STRING" id="692418.SAMN04488029_3089"/>
<evidence type="ECO:0000256" key="1">
    <source>
        <dbReference type="ARBA" id="ARBA00022694"/>
    </source>
</evidence>
<feature type="domain" description="CMP/dCMP-type deaminase" evidence="7">
    <location>
        <begin position="6"/>
        <end position="124"/>
    </location>
</feature>
<dbReference type="EC" id="3.5.4.33" evidence="6"/>
<dbReference type="OrthoDB" id="9802676at2"/>
<dbReference type="Proteomes" id="UP000192472">
    <property type="component" value="Unassembled WGS sequence"/>
</dbReference>
<dbReference type="PROSITE" id="PS51747">
    <property type="entry name" value="CYT_DCMP_DEAMINASES_2"/>
    <property type="match status" value="1"/>
</dbReference>
<organism evidence="8 9">
    <name type="scientific">Reichenbachiella faecimaris</name>
    <dbReference type="NCBI Taxonomy" id="692418"/>
    <lineage>
        <taxon>Bacteria</taxon>
        <taxon>Pseudomonadati</taxon>
        <taxon>Bacteroidota</taxon>
        <taxon>Cytophagia</taxon>
        <taxon>Cytophagales</taxon>
        <taxon>Reichenbachiellaceae</taxon>
        <taxon>Reichenbachiella</taxon>
    </lineage>
</organism>
<comment type="catalytic activity">
    <reaction evidence="5 6">
        <text>adenosine(34) in tRNA + H2O + H(+) = inosine(34) in tRNA + NH4(+)</text>
        <dbReference type="Rhea" id="RHEA:43168"/>
        <dbReference type="Rhea" id="RHEA-COMP:10373"/>
        <dbReference type="Rhea" id="RHEA-COMP:10374"/>
        <dbReference type="ChEBI" id="CHEBI:15377"/>
        <dbReference type="ChEBI" id="CHEBI:15378"/>
        <dbReference type="ChEBI" id="CHEBI:28938"/>
        <dbReference type="ChEBI" id="CHEBI:74411"/>
        <dbReference type="ChEBI" id="CHEBI:82852"/>
        <dbReference type="EC" id="3.5.4.33"/>
    </reaction>
</comment>
<comment type="subunit">
    <text evidence="6">Homodimer.</text>
</comment>
<dbReference type="RefSeq" id="WP_084373728.1">
    <property type="nucleotide sequence ID" value="NZ_FWYF01000003.1"/>
</dbReference>
<evidence type="ECO:0000256" key="2">
    <source>
        <dbReference type="ARBA" id="ARBA00022723"/>
    </source>
</evidence>
<keyword evidence="2 6" id="KW-0479">Metal-binding</keyword>
<protein>
    <recommendedName>
        <fullName evidence="6">tRNA-specific adenosine deaminase</fullName>
        <ecNumber evidence="6">3.5.4.33</ecNumber>
    </recommendedName>
</protein>
<dbReference type="Gene3D" id="3.40.140.10">
    <property type="entry name" value="Cytidine Deaminase, domain 2"/>
    <property type="match status" value="1"/>
</dbReference>
<keyword evidence="4 6" id="KW-0862">Zinc</keyword>
<comment type="similarity">
    <text evidence="6">Belongs to the cytidine and deoxycytidylate deaminase family.</text>
</comment>
<evidence type="ECO:0000256" key="5">
    <source>
        <dbReference type="ARBA" id="ARBA00048045"/>
    </source>
</evidence>